<dbReference type="WBParaSite" id="NBR_0001715201-mRNA-1">
    <property type="protein sequence ID" value="NBR_0001715201-mRNA-1"/>
    <property type="gene ID" value="NBR_0001715201"/>
</dbReference>
<evidence type="ECO:0000313" key="4">
    <source>
        <dbReference type="WBParaSite" id="NBR_0001715201-mRNA-1"/>
    </source>
</evidence>
<evidence type="ECO:0000256" key="1">
    <source>
        <dbReference type="SAM" id="MobiDB-lite"/>
    </source>
</evidence>
<accession>A0A0N4YJK4</accession>
<dbReference type="AlphaFoldDB" id="A0A0N4YJK4"/>
<proteinExistence type="predicted"/>
<dbReference type="Proteomes" id="UP000271162">
    <property type="component" value="Unassembled WGS sequence"/>
</dbReference>
<dbReference type="EMBL" id="UYSL01022584">
    <property type="protein sequence ID" value="VDL80766.1"/>
    <property type="molecule type" value="Genomic_DNA"/>
</dbReference>
<keyword evidence="3" id="KW-1185">Reference proteome</keyword>
<protein>
    <submittedName>
        <fullName evidence="4">Neur_chan_LBD domain-containing protein</fullName>
    </submittedName>
</protein>
<evidence type="ECO:0000313" key="2">
    <source>
        <dbReference type="EMBL" id="VDL80766.1"/>
    </source>
</evidence>
<evidence type="ECO:0000313" key="3">
    <source>
        <dbReference type="Proteomes" id="UP000271162"/>
    </source>
</evidence>
<reference evidence="4" key="1">
    <citation type="submission" date="2017-02" db="UniProtKB">
        <authorList>
            <consortium name="WormBaseParasite"/>
        </authorList>
    </citation>
    <scope>IDENTIFICATION</scope>
</reference>
<gene>
    <name evidence="2" type="ORF">NBR_LOCUS17153</name>
</gene>
<dbReference type="GO" id="GO:0005230">
    <property type="term" value="F:extracellular ligand-gated monoatomic ion channel activity"/>
    <property type="evidence" value="ECO:0007669"/>
    <property type="project" value="InterPro"/>
</dbReference>
<sequence length="167" mass="18967">MLPAPIVVSANMHVQYISNFDFAKQTFDLIVDMERELKDTSVSLQRSSNPFYDIKFDALESRILGDLEFTYKGLNVTGMRSREKLTVPCHFSQYFPFDKHICTLRLISRRLPSDRLTLAWMSSPQLSTPAMNIPHFLANEVSADKCDHKSSAPSTSSTTTFGRKPLN</sequence>
<name>A0A0N4YJK4_NIPBR</name>
<dbReference type="SUPFAM" id="SSF63712">
    <property type="entry name" value="Nicotinic receptor ligand binding domain-like"/>
    <property type="match status" value="1"/>
</dbReference>
<dbReference type="InterPro" id="IPR036734">
    <property type="entry name" value="Neur_chan_lig-bd_sf"/>
</dbReference>
<feature type="compositionally biased region" description="Low complexity" evidence="1">
    <location>
        <begin position="151"/>
        <end position="160"/>
    </location>
</feature>
<feature type="region of interest" description="Disordered" evidence="1">
    <location>
        <begin position="147"/>
        <end position="167"/>
    </location>
</feature>
<dbReference type="GO" id="GO:0016020">
    <property type="term" value="C:membrane"/>
    <property type="evidence" value="ECO:0007669"/>
    <property type="project" value="InterPro"/>
</dbReference>
<dbReference type="Gene3D" id="2.70.170.10">
    <property type="entry name" value="Neurotransmitter-gated ion-channel ligand-binding domain"/>
    <property type="match status" value="1"/>
</dbReference>
<reference evidence="2 3" key="2">
    <citation type="submission" date="2018-11" db="EMBL/GenBank/DDBJ databases">
        <authorList>
            <consortium name="Pathogen Informatics"/>
        </authorList>
    </citation>
    <scope>NUCLEOTIDE SEQUENCE [LARGE SCALE GENOMIC DNA]</scope>
</reference>
<organism evidence="4">
    <name type="scientific">Nippostrongylus brasiliensis</name>
    <name type="common">Rat hookworm</name>
    <dbReference type="NCBI Taxonomy" id="27835"/>
    <lineage>
        <taxon>Eukaryota</taxon>
        <taxon>Metazoa</taxon>
        <taxon>Ecdysozoa</taxon>
        <taxon>Nematoda</taxon>
        <taxon>Chromadorea</taxon>
        <taxon>Rhabditida</taxon>
        <taxon>Rhabditina</taxon>
        <taxon>Rhabditomorpha</taxon>
        <taxon>Strongyloidea</taxon>
        <taxon>Heligmosomidae</taxon>
        <taxon>Nippostrongylus</taxon>
    </lineage>
</organism>